<name>A0A6C0RCE4_9BACT</name>
<proteinExistence type="predicted"/>
<dbReference type="AlphaFoldDB" id="A0A6C0RCE4"/>
<protein>
    <submittedName>
        <fullName evidence="1">Uncharacterized protein</fullName>
    </submittedName>
</protein>
<evidence type="ECO:0000313" key="1">
    <source>
        <dbReference type="EMBL" id="QIA08154.1"/>
    </source>
</evidence>
<accession>A0A6C0RCE4</accession>
<dbReference type="EMBL" id="CP048409">
    <property type="protein sequence ID" value="QIA08154.1"/>
    <property type="molecule type" value="Genomic_DNA"/>
</dbReference>
<dbReference type="KEGG" id="drc:G0Q07_10685"/>
<organism evidence="1 2">
    <name type="scientific">Draconibacterium halophilum</name>
    <dbReference type="NCBI Taxonomy" id="2706887"/>
    <lineage>
        <taxon>Bacteria</taxon>
        <taxon>Pseudomonadati</taxon>
        <taxon>Bacteroidota</taxon>
        <taxon>Bacteroidia</taxon>
        <taxon>Marinilabiliales</taxon>
        <taxon>Prolixibacteraceae</taxon>
        <taxon>Draconibacterium</taxon>
    </lineage>
</organism>
<sequence length="109" mass="11865">MLILSLGLFLLLKGPILVPEIISSSDTLEVATSGLNNRVLVNSISVDSHTLFTDSINVTGTITQKGLNNHVEIFSNVDSIVKKQQTPIQKHKIKITQSGKNNSVKINSR</sequence>
<evidence type="ECO:0000313" key="2">
    <source>
        <dbReference type="Proteomes" id="UP000474630"/>
    </source>
</evidence>
<reference evidence="1 2" key="1">
    <citation type="submission" date="2020-02" db="EMBL/GenBank/DDBJ databases">
        <title>Genome sequencing for Draconibacterium sp. strain M1.</title>
        <authorList>
            <person name="Park S.-J."/>
        </authorList>
    </citation>
    <scope>NUCLEOTIDE SEQUENCE [LARGE SCALE GENOMIC DNA]</scope>
    <source>
        <strain evidence="1 2">M1</strain>
    </source>
</reference>
<gene>
    <name evidence="1" type="ORF">G0Q07_10685</name>
</gene>
<dbReference type="RefSeq" id="WP_163346075.1">
    <property type="nucleotide sequence ID" value="NZ_CP048409.1"/>
</dbReference>
<dbReference type="Proteomes" id="UP000474630">
    <property type="component" value="Chromosome"/>
</dbReference>
<keyword evidence="2" id="KW-1185">Reference proteome</keyword>